<protein>
    <recommendedName>
        <fullName evidence="4">LPS-assembly protein LptD</fullName>
    </recommendedName>
</protein>
<comment type="function">
    <text evidence="4">Together with LptE, is involved in the assembly of lipopolysaccharide (LPS) at the surface of the outer membrane.</text>
</comment>
<evidence type="ECO:0000313" key="9">
    <source>
        <dbReference type="Proteomes" id="UP000557193"/>
    </source>
</evidence>
<feature type="chain" id="PRO_5031661176" description="LPS-assembly protein LptD" evidence="4">
    <location>
        <begin position="34"/>
        <end position="928"/>
    </location>
</feature>
<gene>
    <name evidence="4" type="primary">lptD</name>
    <name evidence="8" type="ORF">HNP49_002746</name>
</gene>
<evidence type="ECO:0000256" key="1">
    <source>
        <dbReference type="ARBA" id="ARBA00022729"/>
    </source>
</evidence>
<comment type="subcellular location">
    <subcellularLocation>
        <location evidence="4">Cell outer membrane</location>
    </subcellularLocation>
</comment>
<dbReference type="AlphaFoldDB" id="A0A7X0BTF9"/>
<sequence length="928" mass="104619" precursor="true">MAVKSPAFRKKIPLLVTGSLLAMQPLASPSVFAAEQYDCKAGAAGWSCAPKSNASALPPRPVHTESAVSSTTGMAVAGKSASQSGEANASSGTEQVADSDGKGLASRSADYSHLDWVPRDKLNAAQLAEVGPYCEGSYIEPQRPGMEDDTPLDESPMFVSAKATRFEQEQQVATLAGDVVLRQSGMQAEANEAHLYQTENRGELVGNVRLRDKGMLIVGDRAELQLDNGEAKIENAEYVIHQGHVRGNAAYVKRQEDAIVRLKDGTYTRCEPGNNAWQLKGNNIKLNPATGFGTATNVTLRVKDVPVFYTPYIYFPIDDRRQSGFLAPSIGSGSDTGVALQTPYYFNLAPNYDATLYPTYMSNRGLLLEGEGRYLTRSSEGSVGAAYLDDQEDERKQQSEYEDQRWLYSWQHKGGLNSRLLAEVDYTDISDPYYFQDLSTDLGIDTPTYVNQRGTLTWRGDSYTARLNAHAYEMTTVTDVTPYDRLPQLTLNGKLPFQPAGLQMSYGSELVRFDRDLRNGNFIDENGNPTPWYDTRISGLARANGDRAHVEPGISLPMEATYGFVKPSIKYLYTEYDLDIDNQGENQLIAKGQEFQNSPDRGVPVYSLDSGLYFDRNANWFGKSFRQTLEPRAYYLYVPTREQDDIPVFDTSETPFSFSSLWRDNRFSGKDRIGDANQLSLGVTNRWIEPNGFERQRFGIGQAYYFRDREVQLPGIDYRDSAAAQADESPYALEYLYRFNRDWNLSSEFNWDPDVDRTRSGNLMFHYQPESNPNKVVNFGYRYRNDANVYNPSTGQWQLGGGDYTDPTTGEVIKDYYKIDQHDASVIWPMIPQWNAIARWQYDYNRSRTLEAFGGFEYDSCCWKLRLINRYWVDYDEYSLSPNLNEEADRGIFLQIVLKGLGGVVGNKVETFLDQGIQGYREREDQAF</sequence>
<comment type="subunit">
    <text evidence="4">Component of the lipopolysaccharide transport and assembly complex. Interacts with LptE and LptA.</text>
</comment>
<reference evidence="8 9" key="1">
    <citation type="submission" date="2020-08" db="EMBL/GenBank/DDBJ databases">
        <title>Functional genomics of gut bacteria from endangered species of beetles.</title>
        <authorList>
            <person name="Carlos-Shanley C."/>
        </authorList>
    </citation>
    <scope>NUCLEOTIDE SEQUENCE [LARGE SCALE GENOMIC DNA]</scope>
    <source>
        <strain evidence="8 9">S00202</strain>
    </source>
</reference>
<organism evidence="8 9">
    <name type="scientific">Pseudomonas fluvialis</name>
    <dbReference type="NCBI Taxonomy" id="1793966"/>
    <lineage>
        <taxon>Bacteria</taxon>
        <taxon>Pseudomonadati</taxon>
        <taxon>Pseudomonadota</taxon>
        <taxon>Gammaproteobacteria</taxon>
        <taxon>Pseudomonadales</taxon>
        <taxon>Pseudomonadaceae</taxon>
        <taxon>Pseudomonas</taxon>
    </lineage>
</organism>
<name>A0A7X0BTF9_9PSED</name>
<dbReference type="GO" id="GO:0009279">
    <property type="term" value="C:cell outer membrane"/>
    <property type="evidence" value="ECO:0007669"/>
    <property type="project" value="UniProtKB-SubCell"/>
</dbReference>
<dbReference type="PANTHER" id="PTHR30189">
    <property type="entry name" value="LPS-ASSEMBLY PROTEIN"/>
    <property type="match status" value="1"/>
</dbReference>
<comment type="caution">
    <text evidence="8">The sequence shown here is derived from an EMBL/GenBank/DDBJ whole genome shotgun (WGS) entry which is preliminary data.</text>
</comment>
<keyword evidence="3 4" id="KW-0998">Cell outer membrane</keyword>
<dbReference type="Pfam" id="PF03968">
    <property type="entry name" value="LptD_N"/>
    <property type="match status" value="1"/>
</dbReference>
<dbReference type="EMBL" id="JACHLL010000005">
    <property type="protein sequence ID" value="MBB6342564.1"/>
    <property type="molecule type" value="Genomic_DNA"/>
</dbReference>
<comment type="caution">
    <text evidence="4">Lacks conserved residue(s) required for the propagation of feature annotation.</text>
</comment>
<dbReference type="InterPro" id="IPR050218">
    <property type="entry name" value="LptD"/>
</dbReference>
<feature type="domain" description="LptD C-terminal" evidence="7">
    <location>
        <begin position="404"/>
        <end position="834"/>
    </location>
</feature>
<dbReference type="Gene3D" id="2.60.450.10">
    <property type="entry name" value="Lipopolysaccharide (LPS) transport protein A like domain"/>
    <property type="match status" value="1"/>
</dbReference>
<evidence type="ECO:0000256" key="3">
    <source>
        <dbReference type="ARBA" id="ARBA00023237"/>
    </source>
</evidence>
<dbReference type="Pfam" id="PF04453">
    <property type="entry name" value="LptD"/>
    <property type="match status" value="1"/>
</dbReference>
<evidence type="ECO:0000256" key="4">
    <source>
        <dbReference type="HAMAP-Rule" id="MF_01411"/>
    </source>
</evidence>
<dbReference type="RefSeq" id="WP_184684183.1">
    <property type="nucleotide sequence ID" value="NZ_JACHLL010000005.1"/>
</dbReference>
<accession>A0A7X0BTF9</accession>
<dbReference type="GO" id="GO:0015920">
    <property type="term" value="P:lipopolysaccharide transport"/>
    <property type="evidence" value="ECO:0007669"/>
    <property type="project" value="InterPro"/>
</dbReference>
<proteinExistence type="inferred from homology"/>
<evidence type="ECO:0000259" key="6">
    <source>
        <dbReference type="Pfam" id="PF03968"/>
    </source>
</evidence>
<dbReference type="GO" id="GO:0043165">
    <property type="term" value="P:Gram-negative-bacterium-type cell outer membrane assembly"/>
    <property type="evidence" value="ECO:0007669"/>
    <property type="project" value="UniProtKB-UniRule"/>
</dbReference>
<dbReference type="HAMAP" id="MF_01411">
    <property type="entry name" value="LPS_assembly_LptD"/>
    <property type="match status" value="1"/>
</dbReference>
<dbReference type="InterPro" id="IPR020889">
    <property type="entry name" value="LipoPS_assembly_LptD"/>
</dbReference>
<evidence type="ECO:0000256" key="5">
    <source>
        <dbReference type="SAM" id="MobiDB-lite"/>
    </source>
</evidence>
<feature type="compositionally biased region" description="Polar residues" evidence="5">
    <location>
        <begin position="80"/>
        <end position="96"/>
    </location>
</feature>
<feature type="signal peptide" evidence="4">
    <location>
        <begin position="1"/>
        <end position="33"/>
    </location>
</feature>
<feature type="region of interest" description="Disordered" evidence="5">
    <location>
        <begin position="52"/>
        <end position="104"/>
    </location>
</feature>
<evidence type="ECO:0000256" key="2">
    <source>
        <dbReference type="ARBA" id="ARBA00023136"/>
    </source>
</evidence>
<dbReference type="Proteomes" id="UP000557193">
    <property type="component" value="Unassembled WGS sequence"/>
</dbReference>
<evidence type="ECO:0000259" key="7">
    <source>
        <dbReference type="Pfam" id="PF04453"/>
    </source>
</evidence>
<comment type="similarity">
    <text evidence="4">Belongs to the LptD family.</text>
</comment>
<feature type="domain" description="Organic solvent tolerance-like N-terminal" evidence="6">
    <location>
        <begin position="159"/>
        <end position="291"/>
    </location>
</feature>
<keyword evidence="2 4" id="KW-0472">Membrane</keyword>
<dbReference type="PANTHER" id="PTHR30189:SF1">
    <property type="entry name" value="LPS-ASSEMBLY PROTEIN LPTD"/>
    <property type="match status" value="1"/>
</dbReference>
<dbReference type="GO" id="GO:1990351">
    <property type="term" value="C:transporter complex"/>
    <property type="evidence" value="ECO:0007669"/>
    <property type="project" value="TreeGrafter"/>
</dbReference>
<keyword evidence="9" id="KW-1185">Reference proteome</keyword>
<keyword evidence="1 4" id="KW-0732">Signal</keyword>
<dbReference type="InterPro" id="IPR005653">
    <property type="entry name" value="OstA-like_N"/>
</dbReference>
<dbReference type="InterPro" id="IPR007543">
    <property type="entry name" value="LptD_C"/>
</dbReference>
<evidence type="ECO:0000313" key="8">
    <source>
        <dbReference type="EMBL" id="MBB6342564.1"/>
    </source>
</evidence>